<feature type="compositionally biased region" description="Basic and acidic residues" evidence="1">
    <location>
        <begin position="137"/>
        <end position="147"/>
    </location>
</feature>
<evidence type="ECO:0000256" key="2">
    <source>
        <dbReference type="SAM" id="Phobius"/>
    </source>
</evidence>
<feature type="transmembrane region" description="Helical" evidence="2">
    <location>
        <begin position="29"/>
        <end position="46"/>
    </location>
</feature>
<evidence type="ECO:0000313" key="4">
    <source>
        <dbReference type="EMBL" id="POM75839.1"/>
    </source>
</evidence>
<feature type="compositionally biased region" description="Polar residues" evidence="1">
    <location>
        <begin position="148"/>
        <end position="178"/>
    </location>
</feature>
<evidence type="ECO:0000256" key="3">
    <source>
        <dbReference type="SAM" id="SignalP"/>
    </source>
</evidence>
<keyword evidence="5" id="KW-1185">Reference proteome</keyword>
<keyword evidence="3" id="KW-0732">Signal</keyword>
<feature type="chain" id="PRO_5015166792" evidence="3">
    <location>
        <begin position="20"/>
        <end position="190"/>
    </location>
</feature>
<comment type="caution">
    <text evidence="4">The sequence shown here is derived from an EMBL/GenBank/DDBJ whole genome shotgun (WGS) entry which is preliminary data.</text>
</comment>
<feature type="compositionally biased region" description="Basic residues" evidence="1">
    <location>
        <begin position="124"/>
        <end position="136"/>
    </location>
</feature>
<evidence type="ECO:0000256" key="1">
    <source>
        <dbReference type="SAM" id="MobiDB-lite"/>
    </source>
</evidence>
<gene>
    <name evidence="4" type="ORF">PHPALM_7001</name>
</gene>
<reference evidence="4 5" key="1">
    <citation type="journal article" date="2017" name="Genome Biol. Evol.">
        <title>Phytophthora megakarya and P. palmivora, closely related causal agents of cacao black pod rot, underwent increases in genome sizes and gene numbers by different mechanisms.</title>
        <authorList>
            <person name="Ali S.S."/>
            <person name="Shao J."/>
            <person name="Lary D.J."/>
            <person name="Kronmiller B."/>
            <person name="Shen D."/>
            <person name="Strem M.D."/>
            <person name="Amoako-Attah I."/>
            <person name="Akrofi A.Y."/>
            <person name="Begoude B.A."/>
            <person name="Ten Hoopen G.M."/>
            <person name="Coulibaly K."/>
            <person name="Kebe B.I."/>
            <person name="Melnick R.L."/>
            <person name="Guiltinan M.J."/>
            <person name="Tyler B.M."/>
            <person name="Meinhardt L.W."/>
            <person name="Bailey B.A."/>
        </authorList>
    </citation>
    <scope>NUCLEOTIDE SEQUENCE [LARGE SCALE GENOMIC DNA]</scope>
    <source>
        <strain evidence="5">sbr112.9</strain>
    </source>
</reference>
<evidence type="ECO:0000313" key="5">
    <source>
        <dbReference type="Proteomes" id="UP000237271"/>
    </source>
</evidence>
<organism evidence="4 5">
    <name type="scientific">Phytophthora palmivora</name>
    <dbReference type="NCBI Taxonomy" id="4796"/>
    <lineage>
        <taxon>Eukaryota</taxon>
        <taxon>Sar</taxon>
        <taxon>Stramenopiles</taxon>
        <taxon>Oomycota</taxon>
        <taxon>Peronosporomycetes</taxon>
        <taxon>Peronosporales</taxon>
        <taxon>Peronosporaceae</taxon>
        <taxon>Phytophthora</taxon>
    </lineage>
</organism>
<feature type="signal peptide" evidence="3">
    <location>
        <begin position="1"/>
        <end position="19"/>
    </location>
</feature>
<feature type="compositionally biased region" description="Basic residues" evidence="1">
    <location>
        <begin position="179"/>
        <end position="190"/>
    </location>
</feature>
<accession>A0A2P4YDR9</accession>
<sequence length="190" mass="20961">MTVLLWLLLLSVAFVAALASSASLRKSAFIWFSYATITGWYYFRVLQKKYASNKDNKSDSSLSGKASTTPRAAGPRDPDLVYFEPRDVIERRQQEQQDRLERSSSSRVSDSGSSGGSEGAATPSKHKRGFFHSRRKAAAEEAMRRVSDASSADLLTNSGVSEANDPITPTRNSATRRTYTGRKKPVSWAD</sequence>
<keyword evidence="2" id="KW-0812">Transmembrane</keyword>
<protein>
    <submittedName>
        <fullName evidence="4">Uncharacterized protein</fullName>
    </submittedName>
</protein>
<feature type="region of interest" description="Disordered" evidence="1">
    <location>
        <begin position="54"/>
        <end position="190"/>
    </location>
</feature>
<keyword evidence="2" id="KW-0472">Membrane</keyword>
<dbReference type="Proteomes" id="UP000237271">
    <property type="component" value="Unassembled WGS sequence"/>
</dbReference>
<keyword evidence="2" id="KW-1133">Transmembrane helix</keyword>
<dbReference type="EMBL" id="NCKW01003634">
    <property type="protein sequence ID" value="POM75839.1"/>
    <property type="molecule type" value="Genomic_DNA"/>
</dbReference>
<proteinExistence type="predicted"/>
<dbReference type="AlphaFoldDB" id="A0A2P4YDR9"/>
<dbReference type="OrthoDB" id="168201at2759"/>
<feature type="compositionally biased region" description="Basic and acidic residues" evidence="1">
    <location>
        <begin position="74"/>
        <end position="104"/>
    </location>
</feature>
<name>A0A2P4YDR9_9STRA</name>